<dbReference type="PROSITE" id="PS52024">
    <property type="entry name" value="GL_AHV"/>
    <property type="match status" value="1"/>
</dbReference>
<feature type="domain" description="Herpesvirus glycoprotein L N-terminal" evidence="13">
    <location>
        <begin position="29"/>
        <end position="125"/>
    </location>
</feature>
<keyword evidence="7" id="KW-1043">Host membrane</keyword>
<evidence type="ECO:0000256" key="6">
    <source>
        <dbReference type="ARBA" id="ARBA00022844"/>
    </source>
</evidence>
<dbReference type="GO" id="GO:0046718">
    <property type="term" value="P:symbiont entry into host cell"/>
    <property type="evidence" value="ECO:0007669"/>
    <property type="project" value="UniProtKB-KW"/>
</dbReference>
<keyword evidence="8" id="KW-0261">Viral envelope protein</keyword>
<dbReference type="HAMAP" id="MF_04034">
    <property type="entry name" value="HSV_GL_alphagamma"/>
    <property type="match status" value="1"/>
</dbReference>
<dbReference type="Pfam" id="PF05259">
    <property type="entry name" value="Herpes_UL1"/>
    <property type="match status" value="1"/>
</dbReference>
<evidence type="ECO:0000313" key="16">
    <source>
        <dbReference type="Proteomes" id="UP000133659"/>
    </source>
</evidence>
<dbReference type="Proteomes" id="UP000133659">
    <property type="component" value="Genome"/>
</dbReference>
<evidence type="ECO:0000256" key="2">
    <source>
        <dbReference type="ARBA" id="ARBA00022511"/>
    </source>
</evidence>
<evidence type="ECO:0000256" key="12">
    <source>
        <dbReference type="ARBA" id="ARBA00023296"/>
    </source>
</evidence>
<keyword evidence="9" id="KW-0472">Membrane</keyword>
<evidence type="ECO:0000256" key="1">
    <source>
        <dbReference type="ARBA" id="ARBA00022506"/>
    </source>
</evidence>
<evidence type="ECO:0000259" key="14">
    <source>
        <dbReference type="Pfam" id="PF12524"/>
    </source>
</evidence>
<dbReference type="InterPro" id="IPR034708">
    <property type="entry name" value="HSV_GL_alphagamma"/>
</dbReference>
<dbReference type="InterPro" id="IPR038311">
    <property type="entry name" value="Herpes_gL_N_sf"/>
</dbReference>
<evidence type="ECO:0000256" key="11">
    <source>
        <dbReference type="ARBA" id="ARBA00023180"/>
    </source>
</evidence>
<protein>
    <submittedName>
        <fullName evidence="15">UL1 product homolog</fullName>
    </submittedName>
</protein>
<evidence type="ECO:0000256" key="5">
    <source>
        <dbReference type="ARBA" id="ARBA00022812"/>
    </source>
</evidence>
<gene>
    <name evidence="15" type="primary">ORF 5</name>
</gene>
<reference evidence="15 16" key="1">
    <citation type="submission" date="1999-02" db="EMBL/GenBank/DDBJ databases">
        <title>The complete DNA sequence and transcription map of the unique long genome region of Marek's disease virus type 2.</title>
        <authorList>
            <person name="Jang H."/>
            <person name="Cai J."/>
            <person name="Izumiya Y."/>
            <person name="Murakami Y."/>
            <person name="Mochizuki M."/>
            <person name="Song C."/>
            <person name="Lee Y."/>
            <person name="Kai C."/>
            <person name="Takahashi E."/>
            <person name="Mikami T."/>
        </authorList>
    </citation>
    <scope>NUCLEOTIDE SEQUENCE [LARGE SCALE GENOMIC DNA]</scope>
    <source>
        <strain evidence="15">HPRS24</strain>
    </source>
</reference>
<evidence type="ECO:0000256" key="9">
    <source>
        <dbReference type="ARBA" id="ARBA00023136"/>
    </source>
</evidence>
<sequence>MHVSLVWVLCLLFGTSGGVLKWSDVDLSRGFISVPNVSSLMLLDCAPNSILSTARFADLTTDDVPTGIFIKINCSVPEFILWYGSKSVAARLNPIIASALMMDDVLKSGLDDSVKAELRVFLKRISERLPWSSLRKRHGCLNLDAPYDFSCYGSARLDRFERDIEDDGRGMSCRAKSTRAKAARTNAIEG</sequence>
<evidence type="ECO:0000256" key="3">
    <source>
        <dbReference type="ARBA" id="ARBA00022521"/>
    </source>
</evidence>
<organism evidence="15 16">
    <name type="scientific">Marek's disease virus serotype 2 MDV2</name>
    <dbReference type="NCBI Taxonomy" id="36353"/>
    <lineage>
        <taxon>Viruses</taxon>
        <taxon>Duplodnaviria</taxon>
        <taxon>Heunggongvirae</taxon>
        <taxon>Peploviricota</taxon>
        <taxon>Herviviricetes</taxon>
        <taxon>Herpesvirales</taxon>
        <taxon>Orthoherpesviridae</taxon>
        <taxon>Alphaherpesvirinae</taxon>
        <taxon>Mardivirus</taxon>
        <taxon>Mardivirus gallidalpha3</taxon>
        <taxon>Gallid alphaherpesvirus 3</taxon>
    </lineage>
</organism>
<feature type="domain" description="Herpesvirus glycoprotein L C-terminal" evidence="14">
    <location>
        <begin position="131"/>
        <end position="184"/>
    </location>
</feature>
<keyword evidence="2" id="KW-1032">Host cell membrane</keyword>
<dbReference type="InterPro" id="IPR007923">
    <property type="entry name" value="Herpes_gL_N"/>
</dbReference>
<evidence type="ECO:0000259" key="13">
    <source>
        <dbReference type="Pfam" id="PF05259"/>
    </source>
</evidence>
<evidence type="ECO:0000256" key="10">
    <source>
        <dbReference type="ARBA" id="ARBA00023157"/>
    </source>
</evidence>
<evidence type="ECO:0000256" key="4">
    <source>
        <dbReference type="ARBA" id="ARBA00022595"/>
    </source>
</evidence>
<keyword evidence="4" id="KW-1162">Viral penetration into host cytoplasm</keyword>
<name>A0A1P7U0C7_9ALPH</name>
<dbReference type="InterPro" id="IPR022200">
    <property type="entry name" value="Herpes_gL_C"/>
</dbReference>
<keyword evidence="5" id="KW-1040">Host Golgi apparatus</keyword>
<keyword evidence="3" id="KW-1169">Fusion of virus membrane with host cell membrane</keyword>
<evidence type="ECO:0000313" key="15">
    <source>
        <dbReference type="EMBL" id="BAA82894.1"/>
    </source>
</evidence>
<accession>A0A1P7U0C7</accession>
<proteinExistence type="inferred from homology"/>
<keyword evidence="10" id="KW-1015">Disulfide bond</keyword>
<dbReference type="Pfam" id="PF12524">
    <property type="entry name" value="GlyL_C"/>
    <property type="match status" value="1"/>
</dbReference>
<keyword evidence="6" id="KW-0946">Virion</keyword>
<evidence type="ECO:0000256" key="8">
    <source>
        <dbReference type="ARBA" id="ARBA00022879"/>
    </source>
</evidence>
<evidence type="ECO:0000256" key="7">
    <source>
        <dbReference type="ARBA" id="ARBA00022870"/>
    </source>
</evidence>
<keyword evidence="12" id="KW-1160">Virus entry into host cell</keyword>
<keyword evidence="1" id="KW-1168">Fusion of virus membrane with host membrane</keyword>
<dbReference type="EMBL" id="AB024414">
    <property type="protein sequence ID" value="BAA82894.1"/>
    <property type="molecule type" value="Genomic_DNA"/>
</dbReference>
<dbReference type="GO" id="GO:0019064">
    <property type="term" value="P:fusion of virus membrane with host plasma membrane"/>
    <property type="evidence" value="ECO:0007669"/>
    <property type="project" value="UniProtKB-KW"/>
</dbReference>
<dbReference type="GO" id="GO:0019031">
    <property type="term" value="C:viral envelope"/>
    <property type="evidence" value="ECO:0007669"/>
    <property type="project" value="UniProtKB-KW"/>
</dbReference>
<dbReference type="Gene3D" id="3.30.390.170">
    <property type="match status" value="1"/>
</dbReference>
<keyword evidence="11" id="KW-0325">Glycoprotein</keyword>